<protein>
    <submittedName>
        <fullName evidence="1">Uncharacterized protein</fullName>
    </submittedName>
</protein>
<comment type="caution">
    <text evidence="1">The sequence shown here is derived from an EMBL/GenBank/DDBJ whole genome shotgun (WGS) entry which is preliminary data.</text>
</comment>
<keyword evidence="2" id="KW-1185">Reference proteome</keyword>
<dbReference type="AlphaFoldDB" id="A0A2T1ELY8"/>
<accession>A0A2T1ELY8</accession>
<proteinExistence type="predicted"/>
<organism evidence="1 2">
    <name type="scientific">Stenomitos frigidus ULC18</name>
    <dbReference type="NCBI Taxonomy" id="2107698"/>
    <lineage>
        <taxon>Bacteria</taxon>
        <taxon>Bacillati</taxon>
        <taxon>Cyanobacteriota</taxon>
        <taxon>Cyanophyceae</taxon>
        <taxon>Leptolyngbyales</taxon>
        <taxon>Leptolyngbyaceae</taxon>
        <taxon>Stenomitos</taxon>
    </lineage>
</organism>
<name>A0A2T1ELY8_9CYAN</name>
<evidence type="ECO:0000313" key="1">
    <source>
        <dbReference type="EMBL" id="PSB33723.1"/>
    </source>
</evidence>
<dbReference type="Proteomes" id="UP000239576">
    <property type="component" value="Unassembled WGS sequence"/>
</dbReference>
<gene>
    <name evidence="1" type="ORF">C7B82_04375</name>
</gene>
<reference evidence="2" key="1">
    <citation type="submission" date="2018-02" db="EMBL/GenBank/DDBJ databases">
        <authorList>
            <person name="Moore K."/>
            <person name="Momper L."/>
        </authorList>
    </citation>
    <scope>NUCLEOTIDE SEQUENCE [LARGE SCALE GENOMIC DNA]</scope>
    <source>
        <strain evidence="2">ULC18</strain>
    </source>
</reference>
<sequence length="75" mass="7913">MVATPPVLLFAPSERSSAYQAQLQTWQAHTVGSCERDLKLVEVLAAGTSRSQPGSTGKAIALLALMHHTLGGQQV</sequence>
<reference evidence="1 2" key="2">
    <citation type="submission" date="2018-03" db="EMBL/GenBank/DDBJ databases">
        <title>The ancient ancestry and fast evolution of plastids.</title>
        <authorList>
            <person name="Moore K.R."/>
            <person name="Magnabosco C."/>
            <person name="Momper L."/>
            <person name="Gold D.A."/>
            <person name="Bosak T."/>
            <person name="Fournier G.P."/>
        </authorList>
    </citation>
    <scope>NUCLEOTIDE SEQUENCE [LARGE SCALE GENOMIC DNA]</scope>
    <source>
        <strain evidence="1 2">ULC18</strain>
    </source>
</reference>
<dbReference type="EMBL" id="PVWK01000017">
    <property type="protein sequence ID" value="PSB33723.1"/>
    <property type="molecule type" value="Genomic_DNA"/>
</dbReference>
<evidence type="ECO:0000313" key="2">
    <source>
        <dbReference type="Proteomes" id="UP000239576"/>
    </source>
</evidence>